<reference evidence="2 3" key="1">
    <citation type="journal article" date="2014" name="Nat. Genet.">
        <title>Genome sequence of the hot pepper provides insights into the evolution of pungency in Capsicum species.</title>
        <authorList>
            <person name="Kim S."/>
            <person name="Park M."/>
            <person name="Yeom S.I."/>
            <person name="Kim Y.M."/>
            <person name="Lee J.M."/>
            <person name="Lee H.A."/>
            <person name="Seo E."/>
            <person name="Choi J."/>
            <person name="Cheong K."/>
            <person name="Kim K.T."/>
            <person name="Jung K."/>
            <person name="Lee G.W."/>
            <person name="Oh S.K."/>
            <person name="Bae C."/>
            <person name="Kim S.B."/>
            <person name="Lee H.Y."/>
            <person name="Kim S.Y."/>
            <person name="Kim M.S."/>
            <person name="Kang B.C."/>
            <person name="Jo Y.D."/>
            <person name="Yang H.B."/>
            <person name="Jeong H.J."/>
            <person name="Kang W.H."/>
            <person name="Kwon J.K."/>
            <person name="Shin C."/>
            <person name="Lim J.Y."/>
            <person name="Park J.H."/>
            <person name="Huh J.H."/>
            <person name="Kim J.S."/>
            <person name="Kim B.D."/>
            <person name="Cohen O."/>
            <person name="Paran I."/>
            <person name="Suh M.C."/>
            <person name="Lee S.B."/>
            <person name="Kim Y.K."/>
            <person name="Shin Y."/>
            <person name="Noh S.J."/>
            <person name="Park J."/>
            <person name="Seo Y.S."/>
            <person name="Kwon S.Y."/>
            <person name="Kim H.A."/>
            <person name="Park J.M."/>
            <person name="Kim H.J."/>
            <person name="Choi S.B."/>
            <person name="Bosland P.W."/>
            <person name="Reeves G."/>
            <person name="Jo S.H."/>
            <person name="Lee B.W."/>
            <person name="Cho H.T."/>
            <person name="Choi H.S."/>
            <person name="Lee M.S."/>
            <person name="Yu Y."/>
            <person name="Do Choi Y."/>
            <person name="Park B.S."/>
            <person name="van Deynze A."/>
            <person name="Ashrafi H."/>
            <person name="Hill T."/>
            <person name="Kim W.T."/>
            <person name="Pai H.S."/>
            <person name="Ahn H.K."/>
            <person name="Yeam I."/>
            <person name="Giovannoni J.J."/>
            <person name="Rose J.K."/>
            <person name="Sorensen I."/>
            <person name="Lee S.J."/>
            <person name="Kim R.W."/>
            <person name="Choi I.Y."/>
            <person name="Choi B.S."/>
            <person name="Lim J.S."/>
            <person name="Lee Y.H."/>
            <person name="Choi D."/>
        </authorList>
    </citation>
    <scope>NUCLEOTIDE SEQUENCE [LARGE SCALE GENOMIC DNA]</scope>
    <source>
        <strain evidence="3">cv. CM334</strain>
    </source>
</reference>
<feature type="region of interest" description="Disordered" evidence="1">
    <location>
        <begin position="73"/>
        <end position="96"/>
    </location>
</feature>
<dbReference type="PANTHER" id="PTHR47357">
    <property type="entry name" value="COP1-INTERACTIVE PROTEIN 1"/>
    <property type="match status" value="1"/>
</dbReference>
<gene>
    <name evidence="2" type="ORF">T459_17364</name>
</gene>
<dbReference type="AlphaFoldDB" id="A0A2G2ZBD9"/>
<comment type="caution">
    <text evidence="2">The sequence shown here is derived from an EMBL/GenBank/DDBJ whole genome shotgun (WGS) entry which is preliminary data.</text>
</comment>
<dbReference type="Proteomes" id="UP000222542">
    <property type="component" value="Unassembled WGS sequence"/>
</dbReference>
<evidence type="ECO:0000313" key="2">
    <source>
        <dbReference type="EMBL" id="PHT79312.1"/>
    </source>
</evidence>
<evidence type="ECO:0000313" key="3">
    <source>
        <dbReference type="Proteomes" id="UP000222542"/>
    </source>
</evidence>
<name>A0A2G2ZBD9_CAPAN</name>
<accession>A0A2G2ZBD9</accession>
<sequence length="136" mass="15371">MQNEASTQIVALTEENKLKLLTELLQTEKGQLDLVIESGKQESAESLAEAENQNSELSQNILDQELKLKEQEEARLKFGGREGQSSATDNEKNLLREEKVRLQSKLTELEFALAEKVEEHGYLQKKPEDVQNEAST</sequence>
<organism evidence="2 3">
    <name type="scientific">Capsicum annuum</name>
    <name type="common">Capsicum pepper</name>
    <dbReference type="NCBI Taxonomy" id="4072"/>
    <lineage>
        <taxon>Eukaryota</taxon>
        <taxon>Viridiplantae</taxon>
        <taxon>Streptophyta</taxon>
        <taxon>Embryophyta</taxon>
        <taxon>Tracheophyta</taxon>
        <taxon>Spermatophyta</taxon>
        <taxon>Magnoliopsida</taxon>
        <taxon>eudicotyledons</taxon>
        <taxon>Gunneridae</taxon>
        <taxon>Pentapetalae</taxon>
        <taxon>asterids</taxon>
        <taxon>lamiids</taxon>
        <taxon>Solanales</taxon>
        <taxon>Solanaceae</taxon>
        <taxon>Solanoideae</taxon>
        <taxon>Capsiceae</taxon>
        <taxon>Capsicum</taxon>
    </lineage>
</organism>
<protein>
    <submittedName>
        <fullName evidence="2">Uncharacterized protein</fullName>
    </submittedName>
</protein>
<dbReference type="Gramene" id="PHT79312">
    <property type="protein sequence ID" value="PHT79312"/>
    <property type="gene ID" value="T459_17364"/>
</dbReference>
<dbReference type="SMR" id="A0A2G2ZBD9"/>
<proteinExistence type="predicted"/>
<dbReference type="PANTHER" id="PTHR47357:SF1">
    <property type="entry name" value="SPINDLE POLE BODY COMPONENT 110"/>
    <property type="match status" value="1"/>
</dbReference>
<dbReference type="EMBL" id="AYRZ02000006">
    <property type="protein sequence ID" value="PHT79312.1"/>
    <property type="molecule type" value="Genomic_DNA"/>
</dbReference>
<evidence type="ECO:0000256" key="1">
    <source>
        <dbReference type="SAM" id="MobiDB-lite"/>
    </source>
</evidence>
<keyword evidence="3" id="KW-1185">Reference proteome</keyword>
<reference evidence="2 3" key="2">
    <citation type="journal article" date="2017" name="Genome Biol.">
        <title>New reference genome sequences of hot pepper reveal the massive evolution of plant disease-resistance genes by retroduplication.</title>
        <authorList>
            <person name="Kim S."/>
            <person name="Park J."/>
            <person name="Yeom S.I."/>
            <person name="Kim Y.M."/>
            <person name="Seo E."/>
            <person name="Kim K.T."/>
            <person name="Kim M.S."/>
            <person name="Lee J.M."/>
            <person name="Cheong K."/>
            <person name="Shin H.S."/>
            <person name="Kim S.B."/>
            <person name="Han K."/>
            <person name="Lee J."/>
            <person name="Park M."/>
            <person name="Lee H.A."/>
            <person name="Lee H.Y."/>
            <person name="Lee Y."/>
            <person name="Oh S."/>
            <person name="Lee J.H."/>
            <person name="Choi E."/>
            <person name="Choi E."/>
            <person name="Lee S.E."/>
            <person name="Jeon J."/>
            <person name="Kim H."/>
            <person name="Choi G."/>
            <person name="Song H."/>
            <person name="Lee J."/>
            <person name="Lee S.C."/>
            <person name="Kwon J.K."/>
            <person name="Lee H.Y."/>
            <person name="Koo N."/>
            <person name="Hong Y."/>
            <person name="Kim R.W."/>
            <person name="Kang W.H."/>
            <person name="Huh J.H."/>
            <person name="Kang B.C."/>
            <person name="Yang T.J."/>
            <person name="Lee Y.H."/>
            <person name="Bennetzen J.L."/>
            <person name="Choi D."/>
        </authorList>
    </citation>
    <scope>NUCLEOTIDE SEQUENCE [LARGE SCALE GENOMIC DNA]</scope>
    <source>
        <strain evidence="3">cv. CM334</strain>
    </source>
</reference>